<reference evidence="2" key="1">
    <citation type="submission" date="2021-03" db="EMBL/GenBank/DDBJ databases">
        <authorList>
            <person name="Tagirdzhanova G."/>
        </authorList>
    </citation>
    <scope>NUCLEOTIDE SEQUENCE</scope>
</reference>
<gene>
    <name evidence="2" type="ORF">IMSHALPRED_006162</name>
</gene>
<sequence>MPSMQNLPAEILHSIARFVGSDHFQAHPDTLLLFKNWWHEARIVAYEELSLTLDKIEKYLEAPQSIRHLVKTSNTNLTVSLTGNFEGEVFAPECVDRTMETLASLASQLKRMHRMNGFTLRIFIFLNMVPAYDAGLMPMMISSLLEDLPRSLSRLTIDCYNGYPMSQGQTIEAECPSSLLLNKVFVPSLRHLRFRSRFICPKIFDPFCSSAESQLESLIINTSQRVEQSWPPMDKVFFSEECHGDYIGRGSGDLCTKLKDAANAKLPQLTRIKVLRILRHKHPSDDVLSYDVLSDRTVILPENADWEDAECHNAGEADPDCEERSENSFSSSNSDDDSE</sequence>
<evidence type="ECO:0000256" key="1">
    <source>
        <dbReference type="SAM" id="MobiDB-lite"/>
    </source>
</evidence>
<dbReference type="OrthoDB" id="3637487at2759"/>
<evidence type="ECO:0000313" key="2">
    <source>
        <dbReference type="EMBL" id="CAF9924360.1"/>
    </source>
</evidence>
<evidence type="ECO:0000313" key="3">
    <source>
        <dbReference type="Proteomes" id="UP000664534"/>
    </source>
</evidence>
<dbReference type="Proteomes" id="UP000664534">
    <property type="component" value="Unassembled WGS sequence"/>
</dbReference>
<protein>
    <recommendedName>
        <fullName evidence="4">F-box domain-containing protein</fullName>
    </recommendedName>
</protein>
<accession>A0A8H3FIM9</accession>
<keyword evidence="3" id="KW-1185">Reference proteome</keyword>
<feature type="region of interest" description="Disordered" evidence="1">
    <location>
        <begin position="304"/>
        <end position="339"/>
    </location>
</feature>
<name>A0A8H3FIM9_9LECA</name>
<comment type="caution">
    <text evidence="2">The sequence shown here is derived from an EMBL/GenBank/DDBJ whole genome shotgun (WGS) entry which is preliminary data.</text>
</comment>
<evidence type="ECO:0008006" key="4">
    <source>
        <dbReference type="Google" id="ProtNLM"/>
    </source>
</evidence>
<proteinExistence type="predicted"/>
<dbReference type="AlphaFoldDB" id="A0A8H3FIM9"/>
<dbReference type="EMBL" id="CAJPDT010000036">
    <property type="protein sequence ID" value="CAF9924360.1"/>
    <property type="molecule type" value="Genomic_DNA"/>
</dbReference>
<organism evidence="2 3">
    <name type="scientific">Imshaugia aleurites</name>
    <dbReference type="NCBI Taxonomy" id="172621"/>
    <lineage>
        <taxon>Eukaryota</taxon>
        <taxon>Fungi</taxon>
        <taxon>Dikarya</taxon>
        <taxon>Ascomycota</taxon>
        <taxon>Pezizomycotina</taxon>
        <taxon>Lecanoromycetes</taxon>
        <taxon>OSLEUM clade</taxon>
        <taxon>Lecanoromycetidae</taxon>
        <taxon>Lecanorales</taxon>
        <taxon>Lecanorineae</taxon>
        <taxon>Parmeliaceae</taxon>
        <taxon>Imshaugia</taxon>
    </lineage>
</organism>